<keyword evidence="2" id="KW-0808">Transferase</keyword>
<gene>
    <name evidence="2" type="ORF">ACFQ27_13845</name>
</gene>
<dbReference type="RefSeq" id="WP_377353998.1">
    <property type="nucleotide sequence ID" value="NZ_JBHTLQ010000032.1"/>
</dbReference>
<name>A0ABW3T6M6_9CAUL</name>
<dbReference type="GO" id="GO:0016757">
    <property type="term" value="F:glycosyltransferase activity"/>
    <property type="evidence" value="ECO:0007669"/>
    <property type="project" value="UniProtKB-KW"/>
</dbReference>
<organism evidence="2 3">
    <name type="scientific">Phenylobacterium conjunctum</name>
    <dbReference type="NCBI Taxonomy" id="1298959"/>
    <lineage>
        <taxon>Bacteria</taxon>
        <taxon>Pseudomonadati</taxon>
        <taxon>Pseudomonadota</taxon>
        <taxon>Alphaproteobacteria</taxon>
        <taxon>Caulobacterales</taxon>
        <taxon>Caulobacteraceae</taxon>
        <taxon>Phenylobacterium</taxon>
    </lineage>
</organism>
<evidence type="ECO:0000313" key="2">
    <source>
        <dbReference type="EMBL" id="MFD1191667.1"/>
    </source>
</evidence>
<evidence type="ECO:0000259" key="1">
    <source>
        <dbReference type="Pfam" id="PF00535"/>
    </source>
</evidence>
<dbReference type="CDD" id="cd04186">
    <property type="entry name" value="GT_2_like_c"/>
    <property type="match status" value="1"/>
</dbReference>
<dbReference type="InterPro" id="IPR029044">
    <property type="entry name" value="Nucleotide-diphossugar_trans"/>
</dbReference>
<comment type="caution">
    <text evidence="2">The sequence shown here is derived from an EMBL/GenBank/DDBJ whole genome shotgun (WGS) entry which is preliminary data.</text>
</comment>
<protein>
    <submittedName>
        <fullName evidence="2">Glycosyltransferase family 2 protein</fullName>
        <ecNumber evidence="2">2.4.-.-</ecNumber>
    </submittedName>
</protein>
<dbReference type="EMBL" id="JBHTLQ010000032">
    <property type="protein sequence ID" value="MFD1191667.1"/>
    <property type="molecule type" value="Genomic_DNA"/>
</dbReference>
<evidence type="ECO:0000313" key="3">
    <source>
        <dbReference type="Proteomes" id="UP001597216"/>
    </source>
</evidence>
<dbReference type="Pfam" id="PF00535">
    <property type="entry name" value="Glycos_transf_2"/>
    <property type="match status" value="1"/>
</dbReference>
<keyword evidence="2" id="KW-0328">Glycosyltransferase</keyword>
<dbReference type="Gene3D" id="3.90.550.10">
    <property type="entry name" value="Spore Coat Polysaccharide Biosynthesis Protein SpsA, Chain A"/>
    <property type="match status" value="1"/>
</dbReference>
<proteinExistence type="predicted"/>
<dbReference type="Proteomes" id="UP001597216">
    <property type="component" value="Unassembled WGS sequence"/>
</dbReference>
<dbReference type="EC" id="2.4.-.-" evidence="2"/>
<dbReference type="PANTHER" id="PTHR43179:SF11">
    <property type="entry name" value="GLYCOSYL TRANSFERASE"/>
    <property type="match status" value="1"/>
</dbReference>
<dbReference type="PANTHER" id="PTHR43179">
    <property type="entry name" value="RHAMNOSYLTRANSFERASE WBBL"/>
    <property type="match status" value="1"/>
</dbReference>
<dbReference type="InterPro" id="IPR001173">
    <property type="entry name" value="Glyco_trans_2-like"/>
</dbReference>
<dbReference type="SUPFAM" id="SSF53448">
    <property type="entry name" value="Nucleotide-diphospho-sugar transferases"/>
    <property type="match status" value="1"/>
</dbReference>
<accession>A0ABW3T6M6</accession>
<keyword evidence="3" id="KW-1185">Reference proteome</keyword>
<feature type="domain" description="Glycosyltransferase 2-like" evidence="1">
    <location>
        <begin position="16"/>
        <end position="127"/>
    </location>
</feature>
<reference evidence="3" key="1">
    <citation type="journal article" date="2019" name="Int. J. Syst. Evol. Microbiol.">
        <title>The Global Catalogue of Microorganisms (GCM) 10K type strain sequencing project: providing services to taxonomists for standard genome sequencing and annotation.</title>
        <authorList>
            <consortium name="The Broad Institute Genomics Platform"/>
            <consortium name="The Broad Institute Genome Sequencing Center for Infectious Disease"/>
            <person name="Wu L."/>
            <person name="Ma J."/>
        </authorList>
    </citation>
    <scope>NUCLEOTIDE SEQUENCE [LARGE SCALE GENOMIC DNA]</scope>
    <source>
        <strain evidence="3">CCUG 55074</strain>
    </source>
</reference>
<sequence>MNEAKAEDKTAAPAVTVAVVAYRSGATLAACVERLAQQSFSDFELVLVDNASPEREAQPVASAWPFARLIENADNLGFAAAMNQAARAGRGRWLALLNPDAFPQADWLERLVDAAERHTTIKAFASRQLMDEDPTILDGLGDVMGGPCIPYRGGYRRRDPGDTPEGLVFSACGGAMLIDRALFLAQGGFDERFFCYCEDVDLGYRLQLAGESTLLVPAAVVRHVGSASSGGPRSDFAVFHGVRNRFWVLVKDTPWPLLPLVLPLHVLAQTVISIIQPENRRQIGLTLKAYGAALKGLGPILKSRRQVQADRKVSTWRIARAMTWNPLDLAGRRAVIRPIAPSPPDAP</sequence>